<dbReference type="EMBL" id="CM039176">
    <property type="protein sequence ID" value="KAH9714351.1"/>
    <property type="molecule type" value="Genomic_DNA"/>
</dbReference>
<proteinExistence type="predicted"/>
<evidence type="ECO:0000313" key="1">
    <source>
        <dbReference type="EMBL" id="KAH9714351.1"/>
    </source>
</evidence>
<comment type="caution">
    <text evidence="1">The sequence shown here is derived from an EMBL/GenBank/DDBJ whole genome shotgun (WGS) entry which is preliminary data.</text>
</comment>
<keyword evidence="2" id="KW-1185">Reference proteome</keyword>
<sequence>MTSQPPLTSLPAPPETNSTFSPPAPPPSVSAVSAPAPGNLTSPPSSGTPTSGSTVGTRRPSPTRNGYLPPGALAGMVVGVVIGAGIVLAAVGIFLIFYKRRKRKLAAQNLPLKNDPFAGKPHHWQQNVPAPSDYQELPKPSLPPSNGLTAPLPTVPVSAFNEPLSTSGSLDSDKPFPRQSPGMPVGNFKSTFTYEELKIATDNFSEANLLGQGGFGYVHKGVLTNGKVVAIKQLKAGSGQGEREFQAEIEIISQVHHRHLVSLVGYCTFGSQRLLVYEFVPNKTLEFHLHGKDRPVMNWPTRMKIALGSARGLAYLHEDCQPKIIHRDIKSANILLDDSFEAKVADFGLAKHSLDTDTHVSTRVMGTFGYLAPEYASSGKLTEKSDVFSFGVLLLELITGFRPFDKADTFADDSMVDWETCDFGLCTEGANDLLIELRKEFIAEVDLIHYSVFGILLIHHLNRPGATPLLAQGLADGNFDALVDQKLEEYDSAEMARMAACAAACIRHSARRRPRMSQIVRALEGNTPLDDLNEGITPGHSTIYGSYGGSDYNSMQYREDMKKFRKIALESVELGSSDYSGLTSDYGQNPPSSSTEDRQATQETEPNKAEKDTNVINQSSSQCLTFSG</sequence>
<dbReference type="Proteomes" id="UP000829398">
    <property type="component" value="Chromosome 7"/>
</dbReference>
<accession>A0ACB8J9Y5</accession>
<name>A0ACB8J9Y5_CITSI</name>
<gene>
    <name evidence="1" type="ORF">KPL71_020629</name>
</gene>
<organism evidence="1 2">
    <name type="scientific">Citrus sinensis</name>
    <name type="common">Sweet orange</name>
    <name type="synonym">Citrus aurantium var. sinensis</name>
    <dbReference type="NCBI Taxonomy" id="2711"/>
    <lineage>
        <taxon>Eukaryota</taxon>
        <taxon>Viridiplantae</taxon>
        <taxon>Streptophyta</taxon>
        <taxon>Embryophyta</taxon>
        <taxon>Tracheophyta</taxon>
        <taxon>Spermatophyta</taxon>
        <taxon>Magnoliopsida</taxon>
        <taxon>eudicotyledons</taxon>
        <taxon>Gunneridae</taxon>
        <taxon>Pentapetalae</taxon>
        <taxon>rosids</taxon>
        <taxon>malvids</taxon>
        <taxon>Sapindales</taxon>
        <taxon>Rutaceae</taxon>
        <taxon>Aurantioideae</taxon>
        <taxon>Citrus</taxon>
    </lineage>
</organism>
<protein>
    <submittedName>
        <fullName evidence="1">Proline-rich receptor-like protein kinase PERK1</fullName>
    </submittedName>
</protein>
<evidence type="ECO:0000313" key="2">
    <source>
        <dbReference type="Proteomes" id="UP000829398"/>
    </source>
</evidence>
<reference evidence="2" key="1">
    <citation type="journal article" date="2023" name="Hortic. Res.">
        <title>A chromosome-level phased genome enabling allele-level studies in sweet orange: a case study on citrus Huanglongbing tolerance.</title>
        <authorList>
            <person name="Wu B."/>
            <person name="Yu Q."/>
            <person name="Deng Z."/>
            <person name="Duan Y."/>
            <person name="Luo F."/>
            <person name="Gmitter F. Jr."/>
        </authorList>
    </citation>
    <scope>NUCLEOTIDE SEQUENCE [LARGE SCALE GENOMIC DNA]</scope>
    <source>
        <strain evidence="2">cv. Valencia</strain>
    </source>
</reference>